<evidence type="ECO:0000259" key="5">
    <source>
        <dbReference type="PROSITE" id="PS50222"/>
    </source>
</evidence>
<comment type="subunit">
    <text evidence="1">Myosin is a hexamer of 2 heavy chains and 4 light chains.</text>
</comment>
<dbReference type="PANTHER" id="PTHR23049">
    <property type="entry name" value="MYOSIN REGULATORY LIGHT CHAIN 2"/>
    <property type="match status" value="1"/>
</dbReference>
<dbReference type="PROSITE" id="PS00018">
    <property type="entry name" value="EF_HAND_1"/>
    <property type="match status" value="1"/>
</dbReference>
<evidence type="ECO:0000256" key="2">
    <source>
        <dbReference type="ARBA" id="ARBA00022723"/>
    </source>
</evidence>
<evidence type="ECO:0000256" key="3">
    <source>
        <dbReference type="ARBA" id="ARBA00022737"/>
    </source>
</evidence>
<dbReference type="Pfam" id="PF13405">
    <property type="entry name" value="EF-hand_6"/>
    <property type="match status" value="1"/>
</dbReference>
<dbReference type="InterPro" id="IPR018247">
    <property type="entry name" value="EF_Hand_1_Ca_BS"/>
</dbReference>
<dbReference type="Proteomes" id="UP000694549">
    <property type="component" value="Unplaced"/>
</dbReference>
<feature type="domain" description="EF-hand" evidence="5">
    <location>
        <begin position="93"/>
        <end position="128"/>
    </location>
</feature>
<evidence type="ECO:0000313" key="7">
    <source>
        <dbReference type="Proteomes" id="UP000694549"/>
    </source>
</evidence>
<dbReference type="SMART" id="SM00054">
    <property type="entry name" value="EFh"/>
    <property type="match status" value="2"/>
</dbReference>
<dbReference type="InterPro" id="IPR002048">
    <property type="entry name" value="EF_hand_dom"/>
</dbReference>
<keyword evidence="3" id="KW-0677">Repeat</keyword>
<organism evidence="6 7">
    <name type="scientific">Anas zonorhyncha</name>
    <name type="common">Eastern spot-billed duck</name>
    <dbReference type="NCBI Taxonomy" id="75864"/>
    <lineage>
        <taxon>Eukaryota</taxon>
        <taxon>Metazoa</taxon>
        <taxon>Chordata</taxon>
        <taxon>Craniata</taxon>
        <taxon>Vertebrata</taxon>
        <taxon>Euteleostomi</taxon>
        <taxon>Archelosauria</taxon>
        <taxon>Archosauria</taxon>
        <taxon>Dinosauria</taxon>
        <taxon>Saurischia</taxon>
        <taxon>Theropoda</taxon>
        <taxon>Coelurosauria</taxon>
        <taxon>Aves</taxon>
        <taxon>Neognathae</taxon>
        <taxon>Galloanserae</taxon>
        <taxon>Anseriformes</taxon>
        <taxon>Anatidae</taxon>
        <taxon>Anatinae</taxon>
        <taxon>Anas</taxon>
    </lineage>
</organism>
<evidence type="ECO:0000256" key="1">
    <source>
        <dbReference type="ARBA" id="ARBA00011445"/>
    </source>
</evidence>
<proteinExistence type="predicted"/>
<reference evidence="6" key="2">
    <citation type="submission" date="2025-09" db="UniProtKB">
        <authorList>
            <consortium name="Ensembl"/>
        </authorList>
    </citation>
    <scope>IDENTIFICATION</scope>
</reference>
<reference evidence="6" key="1">
    <citation type="submission" date="2025-08" db="UniProtKB">
        <authorList>
            <consortium name="Ensembl"/>
        </authorList>
    </citation>
    <scope>IDENTIFICATION</scope>
</reference>
<dbReference type="InterPro" id="IPR050403">
    <property type="entry name" value="Myosin_RLC"/>
</dbReference>
<keyword evidence="7" id="KW-1185">Reference proteome</keyword>
<keyword evidence="4" id="KW-0106">Calcium</keyword>
<dbReference type="Ensembl" id="ENSAZOT00000030744.1">
    <property type="protein sequence ID" value="ENSAZOP00000028718.1"/>
    <property type="gene ID" value="ENSAZOG00000018076.1"/>
</dbReference>
<keyword evidence="2" id="KW-0479">Metal-binding</keyword>
<accession>A0A8B9VTM0</accession>
<dbReference type="AlphaFoldDB" id="A0A8B9VTM0"/>
<dbReference type="SUPFAM" id="SSF47473">
    <property type="entry name" value="EF-hand"/>
    <property type="match status" value="1"/>
</dbReference>
<dbReference type="Gene3D" id="1.10.238.10">
    <property type="entry name" value="EF-hand"/>
    <property type="match status" value="2"/>
</dbReference>
<dbReference type="FunFam" id="1.10.238.10:FF:000007">
    <property type="entry name" value="Putative myosin regulatory light chain sqh"/>
    <property type="match status" value="1"/>
</dbReference>
<sequence>MAPKKAKKKIEGGSNVFSMFEQTQIQEFKEAFTIMDQNRDGFIDKADLRDTFAALGRLNVKNEELEDMVKEAPGPINFTVFLTMFGEKLKGTDPEETILNAFKIFDPEGKGHIKADYIKEMLMTQADRFSQEEVRTLLKIGMHLQLLLSYMHLPLFKCMKSAQIQCERRLMPALAIRNNSKHLF</sequence>
<evidence type="ECO:0000313" key="6">
    <source>
        <dbReference type="Ensembl" id="ENSAZOP00000028718.1"/>
    </source>
</evidence>
<feature type="domain" description="EF-hand" evidence="5">
    <location>
        <begin position="23"/>
        <end position="58"/>
    </location>
</feature>
<dbReference type="PROSITE" id="PS50222">
    <property type="entry name" value="EF_HAND_2"/>
    <property type="match status" value="2"/>
</dbReference>
<name>A0A8B9VTM0_9AVES</name>
<dbReference type="GO" id="GO:0005509">
    <property type="term" value="F:calcium ion binding"/>
    <property type="evidence" value="ECO:0007669"/>
    <property type="project" value="InterPro"/>
</dbReference>
<protein>
    <recommendedName>
        <fullName evidence="5">EF-hand domain-containing protein</fullName>
    </recommendedName>
</protein>
<dbReference type="InterPro" id="IPR011992">
    <property type="entry name" value="EF-hand-dom_pair"/>
</dbReference>
<evidence type="ECO:0000256" key="4">
    <source>
        <dbReference type="ARBA" id="ARBA00022837"/>
    </source>
</evidence>